<evidence type="ECO:0000256" key="2">
    <source>
        <dbReference type="SAM" id="MobiDB-lite"/>
    </source>
</evidence>
<dbReference type="Pfam" id="PF01844">
    <property type="entry name" value="HNH"/>
    <property type="match status" value="1"/>
</dbReference>
<sequence>METGAVVDAKGTAGLAGAVASLTGLVDELTGALSGSSDAADNAHGVDSHDPLRDVAESCLDGLGIVARIEAATAAVKVRLLAEYSGAAAAMEAPAESASESSARDMSVVAEVACALTIGEGAASALLQDAHAITTSLPATLKAMEAGAVSWRHAQIMVDETSSLDAAAATALEAHFLDPEAPNAARGASAGELVPGRFRRKVRAWRERHHPESLTIRHVKSVADRRMEYSPDRDGMAWVSLYMAADKACAVWNRTSALARGLQGPEEPRTLTQLRADLAAKLLLGDTGDLAGPGPSLKADVLVTVPVCSLLGATDEPGDLDNYGPIPASMARKLVAEGANSFYRVLVDPRDGAPLELGRTSYRLPESLKRWLRMRDGKCTFPGCSNHSQDNEADHLTAWERGGSTGISNLGQLCPKHHRLKHRTGWRPGPASRNEPPGWTSPRGRQYNAEQPDRAPTLWPPGCLPEEASVLEALVVDYLAVS</sequence>
<dbReference type="InterPro" id="IPR003870">
    <property type="entry name" value="DUF222"/>
</dbReference>
<evidence type="ECO:0000259" key="3">
    <source>
        <dbReference type="SMART" id="SM00507"/>
    </source>
</evidence>
<accession>A0ABT9UMZ6</accession>
<dbReference type="RefSeq" id="WP_307491508.1">
    <property type="nucleotide sequence ID" value="NZ_JAUSSY010000010.1"/>
</dbReference>
<evidence type="ECO:0000313" key="4">
    <source>
        <dbReference type="EMBL" id="MDQ0119759.1"/>
    </source>
</evidence>
<gene>
    <name evidence="4" type="ORF">J2T22_002954</name>
</gene>
<dbReference type="SMART" id="SM00507">
    <property type="entry name" value="HNHc"/>
    <property type="match status" value="1"/>
</dbReference>
<dbReference type="CDD" id="cd00085">
    <property type="entry name" value="HNHc"/>
    <property type="match status" value="1"/>
</dbReference>
<dbReference type="Gene3D" id="1.10.30.50">
    <property type="match status" value="1"/>
</dbReference>
<proteinExistence type="inferred from homology"/>
<reference evidence="4 5" key="1">
    <citation type="submission" date="2023-07" db="EMBL/GenBank/DDBJ databases">
        <title>Sorghum-associated microbial communities from plants grown in Nebraska, USA.</title>
        <authorList>
            <person name="Schachtman D."/>
        </authorList>
    </citation>
    <scope>NUCLEOTIDE SEQUENCE [LARGE SCALE GENOMIC DNA]</scope>
    <source>
        <strain evidence="4 5">DS994</strain>
    </source>
</reference>
<dbReference type="Pfam" id="PF02720">
    <property type="entry name" value="DUF222"/>
    <property type="match status" value="1"/>
</dbReference>
<evidence type="ECO:0000256" key="1">
    <source>
        <dbReference type="ARBA" id="ARBA00023450"/>
    </source>
</evidence>
<comment type="caution">
    <text evidence="4">The sequence shown here is derived from an EMBL/GenBank/DDBJ whole genome shotgun (WGS) entry which is preliminary data.</text>
</comment>
<evidence type="ECO:0000313" key="5">
    <source>
        <dbReference type="Proteomes" id="UP001226389"/>
    </source>
</evidence>
<dbReference type="Proteomes" id="UP001226389">
    <property type="component" value="Unassembled WGS sequence"/>
</dbReference>
<organism evidence="4 5">
    <name type="scientific">Pseudarthrobacter defluvii</name>
    <dbReference type="NCBI Taxonomy" id="410837"/>
    <lineage>
        <taxon>Bacteria</taxon>
        <taxon>Bacillati</taxon>
        <taxon>Actinomycetota</taxon>
        <taxon>Actinomycetes</taxon>
        <taxon>Micrococcales</taxon>
        <taxon>Micrococcaceae</taxon>
        <taxon>Pseudarthrobacter</taxon>
    </lineage>
</organism>
<feature type="region of interest" description="Disordered" evidence="2">
    <location>
        <begin position="421"/>
        <end position="460"/>
    </location>
</feature>
<comment type="similarity">
    <text evidence="1">Belongs to the Rv1128c/1148c/1588c/1702c/1945/3466 family.</text>
</comment>
<feature type="domain" description="HNH nuclease" evidence="3">
    <location>
        <begin position="367"/>
        <end position="419"/>
    </location>
</feature>
<keyword evidence="5" id="KW-1185">Reference proteome</keyword>
<protein>
    <recommendedName>
        <fullName evidence="3">HNH nuclease domain-containing protein</fullName>
    </recommendedName>
</protein>
<dbReference type="InterPro" id="IPR003615">
    <property type="entry name" value="HNH_nuc"/>
</dbReference>
<name>A0ABT9UMZ6_9MICC</name>
<dbReference type="InterPro" id="IPR002711">
    <property type="entry name" value="HNH"/>
</dbReference>
<dbReference type="EMBL" id="JAUSSY010000010">
    <property type="protein sequence ID" value="MDQ0119759.1"/>
    <property type="molecule type" value="Genomic_DNA"/>
</dbReference>